<dbReference type="InterPro" id="IPR041147">
    <property type="entry name" value="GH38_C"/>
</dbReference>
<sequence length="1016" mass="115123">MEHFSDALLVKKINKIISVLEEKLVVSSQKIKNVTYTESGYTKDNLPPEGAEWKQMEDNTEFVCHDRHYWFHFSLKTPELSPEEAVYLSFQTGREGQWDAVNPQMLLFLNGEIVQGLDTNHTEVKVAPNTDYEAYGYFYAGLSGDTVRFIPRIIVKNTAVEALYYDIKVPFEAAKLYDVDSLTNITIMRALDNAVRKLDMRDLAAPAFYQSVQAASAYLADSFYNGVCGKDDGVTISCIGHTHIDVAWQWRLAQTVEKAQRSFATVLKLMEEYPEYKFMSSQPQLYQYVKEHAPAVYEKMKQRIAEGRFEPEGGMWLEADCNITGGESLVRQLLLGKRFMKEEFGVDSKIVWLPDVFGYSAALPQIMKKSGIETFVTSKISWNDTNRMPYDAFMWEGIDGTEIFTYFITAQNTEHANSQPENYSTYVGTITPSMVLGTWKRFEHKGYSSEACITYGYGDGGGGPTREMLEYQRRLSFGLPGIPKTKTDTAGAFLDRVKKSFDQNAEETGRTPRWCGELYLEFHRGTYTTMAANKNYNRRSEFLYRQTEALAATAMKLTGASYPGKEIYNAWEIICLNQFHDIIPGSSIREVYEDSKQQYETILSTAKTLSSTAMDALCANINSTKSGVLVYNPHSFAFSGTVDLGGRQQTVYNIPPFGWKVVAAKEEPCTVSVTENSISNQYYTITFENGDIISFVDKRAGRELVKAGCKLNRFNFHEDFPFCYDAWEISKYYEDKTYGADEVLSPEIICEGARAGLKFTKRFGKSTICQTIFLYNEEERIDFVTSADWNEEHMMLKAEFPFDLHANEATYEIQYGSVKRPTHTNTSWDDARFEVCAQKWMDVSEENYGVSILNDCKYGYGANGSDITITLLRSPTEPNPVADKGHHEFTYSLLPHNCSLSESHTVQESYKLNAKPVCREITAQSGSLPEEFSLVSVNSENVIIETVKKAEDDDGIIIRLYEHGNRRETVCLTFGFPAAEAFVCDLMETEQGTLAVADNTVSFEVKPFEIVTLKIK</sequence>
<dbReference type="AlphaFoldDB" id="A0A926HVB0"/>
<dbReference type="Pfam" id="PF07748">
    <property type="entry name" value="Glyco_hydro_38C"/>
    <property type="match status" value="1"/>
</dbReference>
<dbReference type="InterPro" id="IPR011330">
    <property type="entry name" value="Glyco_hydro/deAcase_b/a-brl"/>
</dbReference>
<dbReference type="Pfam" id="PF09261">
    <property type="entry name" value="Alpha-mann_mid"/>
    <property type="match status" value="1"/>
</dbReference>
<dbReference type="InterPro" id="IPR037094">
    <property type="entry name" value="Glyco_hydro_38_cen_sf"/>
</dbReference>
<dbReference type="Gene3D" id="2.60.40.2220">
    <property type="match status" value="1"/>
</dbReference>
<dbReference type="GO" id="GO:0004559">
    <property type="term" value="F:alpha-mannosidase activity"/>
    <property type="evidence" value="ECO:0007669"/>
    <property type="project" value="InterPro"/>
</dbReference>
<dbReference type="SUPFAM" id="SSF74650">
    <property type="entry name" value="Galactose mutarotase-like"/>
    <property type="match status" value="1"/>
</dbReference>
<keyword evidence="4" id="KW-0326">Glycosidase</keyword>
<name>A0A926HVB0_9FIRM</name>
<gene>
    <name evidence="6" type="ORF">H8698_10765</name>
</gene>
<keyword evidence="2" id="KW-0479">Metal-binding</keyword>
<dbReference type="GO" id="GO:0030246">
    <property type="term" value="F:carbohydrate binding"/>
    <property type="evidence" value="ECO:0007669"/>
    <property type="project" value="InterPro"/>
</dbReference>
<evidence type="ECO:0000313" key="6">
    <source>
        <dbReference type="EMBL" id="MBC8541457.1"/>
    </source>
</evidence>
<dbReference type="SUPFAM" id="SSF88688">
    <property type="entry name" value="Families 57/38 glycoside transferase middle domain"/>
    <property type="match status" value="1"/>
</dbReference>
<dbReference type="InterPro" id="IPR015341">
    <property type="entry name" value="Glyco_hydro_38_cen"/>
</dbReference>
<dbReference type="FunFam" id="1.20.1270.50:FF:000004">
    <property type="entry name" value="alpha-mannosidase 2C1 isoform X1"/>
    <property type="match status" value="1"/>
</dbReference>
<evidence type="ECO:0000256" key="3">
    <source>
        <dbReference type="ARBA" id="ARBA00022801"/>
    </source>
</evidence>
<protein>
    <submittedName>
        <fullName evidence="6">Alpha-mannosidase</fullName>
    </submittedName>
</protein>
<evidence type="ECO:0000256" key="2">
    <source>
        <dbReference type="ARBA" id="ARBA00022723"/>
    </source>
</evidence>
<evidence type="ECO:0000256" key="1">
    <source>
        <dbReference type="ARBA" id="ARBA00009792"/>
    </source>
</evidence>
<dbReference type="Gene3D" id="3.20.110.10">
    <property type="entry name" value="Glycoside hydrolase 38, N terminal domain"/>
    <property type="match status" value="1"/>
</dbReference>
<keyword evidence="7" id="KW-1185">Reference proteome</keyword>
<dbReference type="SUPFAM" id="SSF88713">
    <property type="entry name" value="Glycoside hydrolase/deacetylase"/>
    <property type="match status" value="1"/>
</dbReference>
<dbReference type="InterPro" id="IPR011682">
    <property type="entry name" value="Glyco_hydro_38_C"/>
</dbReference>
<dbReference type="SMART" id="SM00872">
    <property type="entry name" value="Alpha-mann_mid"/>
    <property type="match status" value="1"/>
</dbReference>
<dbReference type="PANTHER" id="PTHR46017:SF1">
    <property type="entry name" value="ALPHA-MANNOSIDASE 2C1"/>
    <property type="match status" value="1"/>
</dbReference>
<dbReference type="InterPro" id="IPR028995">
    <property type="entry name" value="Glyco_hydro_57/38_cen_sf"/>
</dbReference>
<proteinExistence type="inferred from homology"/>
<dbReference type="FunFam" id="2.70.98.30:FF:000010">
    <property type="entry name" value="Cytosolic alpha-mannosidase"/>
    <property type="match status" value="1"/>
</dbReference>
<dbReference type="GO" id="GO:0006013">
    <property type="term" value="P:mannose metabolic process"/>
    <property type="evidence" value="ECO:0007669"/>
    <property type="project" value="InterPro"/>
</dbReference>
<dbReference type="InterPro" id="IPR000602">
    <property type="entry name" value="Glyco_hydro_38_N"/>
</dbReference>
<dbReference type="Pfam" id="PF01074">
    <property type="entry name" value="Glyco_hydro_38N"/>
    <property type="match status" value="1"/>
</dbReference>
<reference evidence="6" key="1">
    <citation type="submission" date="2020-08" db="EMBL/GenBank/DDBJ databases">
        <title>Genome public.</title>
        <authorList>
            <person name="Liu C."/>
            <person name="Sun Q."/>
        </authorList>
    </citation>
    <scope>NUCLEOTIDE SEQUENCE</scope>
    <source>
        <strain evidence="6">H8</strain>
    </source>
</reference>
<organism evidence="6 7">
    <name type="scientific">Congzhengia minquanensis</name>
    <dbReference type="NCBI Taxonomy" id="2763657"/>
    <lineage>
        <taxon>Bacteria</taxon>
        <taxon>Bacillati</taxon>
        <taxon>Bacillota</taxon>
        <taxon>Clostridia</taxon>
        <taxon>Eubacteriales</taxon>
        <taxon>Oscillospiraceae</taxon>
        <taxon>Congzhengia</taxon>
    </lineage>
</organism>
<dbReference type="CDD" id="cd10789">
    <property type="entry name" value="GH38N_AMII_ER_cytosolic"/>
    <property type="match status" value="1"/>
</dbReference>
<evidence type="ECO:0000256" key="4">
    <source>
        <dbReference type="ARBA" id="ARBA00023295"/>
    </source>
</evidence>
<comment type="similarity">
    <text evidence="1">Belongs to the glycosyl hydrolase 38 family.</text>
</comment>
<accession>A0A926HVB0</accession>
<dbReference type="Pfam" id="PF17677">
    <property type="entry name" value="Glyco_hydro38C2"/>
    <property type="match status" value="1"/>
</dbReference>
<dbReference type="Gene3D" id="1.20.1270.50">
    <property type="entry name" value="Glycoside hydrolase family 38, central domain"/>
    <property type="match status" value="1"/>
</dbReference>
<dbReference type="Proteomes" id="UP000611762">
    <property type="component" value="Unassembled WGS sequence"/>
</dbReference>
<dbReference type="GO" id="GO:0009313">
    <property type="term" value="P:oligosaccharide catabolic process"/>
    <property type="evidence" value="ECO:0007669"/>
    <property type="project" value="TreeGrafter"/>
</dbReference>
<dbReference type="PANTHER" id="PTHR46017">
    <property type="entry name" value="ALPHA-MANNOSIDASE 2C1"/>
    <property type="match status" value="1"/>
</dbReference>
<dbReference type="InterPro" id="IPR011013">
    <property type="entry name" value="Gal_mutarotase_sf_dom"/>
</dbReference>
<evidence type="ECO:0000313" key="7">
    <source>
        <dbReference type="Proteomes" id="UP000611762"/>
    </source>
</evidence>
<dbReference type="FunFam" id="3.20.110.10:FF:000002">
    <property type="entry name" value="alpha-mannosidase 2C1 isoform X1"/>
    <property type="match status" value="1"/>
</dbReference>
<dbReference type="InterPro" id="IPR027291">
    <property type="entry name" value="Glyco_hydro_38_N_sf"/>
</dbReference>
<evidence type="ECO:0000259" key="5">
    <source>
        <dbReference type="SMART" id="SM00872"/>
    </source>
</evidence>
<dbReference type="EMBL" id="JACRSU010000004">
    <property type="protein sequence ID" value="MBC8541457.1"/>
    <property type="molecule type" value="Genomic_DNA"/>
</dbReference>
<feature type="domain" description="Glycoside hydrolase family 38 central" evidence="5">
    <location>
        <begin position="521"/>
        <end position="599"/>
    </location>
</feature>
<dbReference type="Gene3D" id="2.70.98.30">
    <property type="entry name" value="Golgi alpha-mannosidase II, domain 4"/>
    <property type="match status" value="1"/>
</dbReference>
<keyword evidence="3" id="KW-0378">Hydrolase</keyword>
<dbReference type="RefSeq" id="WP_249313491.1">
    <property type="nucleotide sequence ID" value="NZ_JACRSU010000004.1"/>
</dbReference>
<comment type="caution">
    <text evidence="6">The sequence shown here is derived from an EMBL/GenBank/DDBJ whole genome shotgun (WGS) entry which is preliminary data.</text>
</comment>
<dbReference type="GO" id="GO:0046872">
    <property type="term" value="F:metal ion binding"/>
    <property type="evidence" value="ECO:0007669"/>
    <property type="project" value="UniProtKB-KW"/>
</dbReference>